<accession>A0AAP0K7Q4</accession>
<reference evidence="1 2" key="1">
    <citation type="submission" date="2024-01" db="EMBL/GenBank/DDBJ databases">
        <title>Genome assemblies of Stephania.</title>
        <authorList>
            <person name="Yang L."/>
        </authorList>
    </citation>
    <scope>NUCLEOTIDE SEQUENCE [LARGE SCALE GENOMIC DNA]</scope>
    <source>
        <strain evidence="1">QJT</strain>
        <tissue evidence="1">Leaf</tissue>
    </source>
</reference>
<sequence>MLLLLDNEREHVCRHSSKGDQCVQACSLSSSLDRLIGNACDRERDLVTIPHFNLLFK</sequence>
<dbReference type="EMBL" id="JBBNAE010000002">
    <property type="protein sequence ID" value="KAK9146145.1"/>
    <property type="molecule type" value="Genomic_DNA"/>
</dbReference>
<organism evidence="1 2">
    <name type="scientific">Stephania japonica</name>
    <dbReference type="NCBI Taxonomy" id="461633"/>
    <lineage>
        <taxon>Eukaryota</taxon>
        <taxon>Viridiplantae</taxon>
        <taxon>Streptophyta</taxon>
        <taxon>Embryophyta</taxon>
        <taxon>Tracheophyta</taxon>
        <taxon>Spermatophyta</taxon>
        <taxon>Magnoliopsida</taxon>
        <taxon>Ranunculales</taxon>
        <taxon>Menispermaceae</taxon>
        <taxon>Menispermoideae</taxon>
        <taxon>Cissampelideae</taxon>
        <taxon>Stephania</taxon>
    </lineage>
</organism>
<proteinExistence type="predicted"/>
<dbReference type="AlphaFoldDB" id="A0AAP0K7Q4"/>
<keyword evidence="2" id="KW-1185">Reference proteome</keyword>
<evidence type="ECO:0000313" key="1">
    <source>
        <dbReference type="EMBL" id="KAK9146145.1"/>
    </source>
</evidence>
<dbReference type="Proteomes" id="UP001417504">
    <property type="component" value="Unassembled WGS sequence"/>
</dbReference>
<gene>
    <name evidence="1" type="ORF">Sjap_006048</name>
</gene>
<name>A0AAP0K7Q4_9MAGN</name>
<protein>
    <submittedName>
        <fullName evidence="1">Uncharacterized protein</fullName>
    </submittedName>
</protein>
<evidence type="ECO:0000313" key="2">
    <source>
        <dbReference type="Proteomes" id="UP001417504"/>
    </source>
</evidence>
<comment type="caution">
    <text evidence="1">The sequence shown here is derived from an EMBL/GenBank/DDBJ whole genome shotgun (WGS) entry which is preliminary data.</text>
</comment>